<accession>A0A9X3XQF5</accession>
<protein>
    <submittedName>
        <fullName evidence="1">DUF6290 family protein</fullName>
    </submittedName>
</protein>
<dbReference type="EMBL" id="JAMRYU010000013">
    <property type="protein sequence ID" value="MDC4241172.1"/>
    <property type="molecule type" value="Genomic_DNA"/>
</dbReference>
<dbReference type="InterPro" id="IPR046257">
    <property type="entry name" value="DUF6290"/>
</dbReference>
<proteinExistence type="predicted"/>
<dbReference type="GeneID" id="93045381"/>
<sequence>MGNILNLIKFIFKKKEDSILDDKVELRLNSKEKQLIKKYCDLKDISINEFLRTVAMKEIDEFIYINI</sequence>
<dbReference type="Proteomes" id="UP001141183">
    <property type="component" value="Unassembled WGS sequence"/>
</dbReference>
<name>A0A9X3XQF5_9CLOT</name>
<gene>
    <name evidence="1" type="ORF">NE398_13470</name>
</gene>
<keyword evidence="2" id="KW-1185">Reference proteome</keyword>
<evidence type="ECO:0000313" key="2">
    <source>
        <dbReference type="Proteomes" id="UP001141183"/>
    </source>
</evidence>
<reference evidence="1" key="1">
    <citation type="submission" date="2022-05" db="EMBL/GenBank/DDBJ databases">
        <title>Draft genome sequence of Clostridium tertium strain CP3 isolated from Peru.</title>
        <authorList>
            <person name="Hurtado R."/>
            <person name="Lima L."/>
            <person name="Sousa T."/>
            <person name="Jaiswal A.K."/>
            <person name="Tiwari S."/>
            <person name="Maturrano L."/>
            <person name="Brenig B."/>
            <person name="Azevedo V."/>
        </authorList>
    </citation>
    <scope>NUCLEOTIDE SEQUENCE</scope>
    <source>
        <strain evidence="1">CP3</strain>
    </source>
</reference>
<dbReference type="RefSeq" id="WP_008679503.1">
    <property type="nucleotide sequence ID" value="NZ_BAAACM010000021.1"/>
</dbReference>
<dbReference type="Pfam" id="PF19807">
    <property type="entry name" value="DUF6290"/>
    <property type="match status" value="1"/>
</dbReference>
<evidence type="ECO:0000313" key="1">
    <source>
        <dbReference type="EMBL" id="MDC4241172.1"/>
    </source>
</evidence>
<dbReference type="AlphaFoldDB" id="A0A9X3XQF5"/>
<comment type="caution">
    <text evidence="1">The sequence shown here is derived from an EMBL/GenBank/DDBJ whole genome shotgun (WGS) entry which is preliminary data.</text>
</comment>
<organism evidence="1 2">
    <name type="scientific">Clostridium tertium</name>
    <dbReference type="NCBI Taxonomy" id="1559"/>
    <lineage>
        <taxon>Bacteria</taxon>
        <taxon>Bacillati</taxon>
        <taxon>Bacillota</taxon>
        <taxon>Clostridia</taxon>
        <taxon>Eubacteriales</taxon>
        <taxon>Clostridiaceae</taxon>
        <taxon>Clostridium</taxon>
    </lineage>
</organism>